<dbReference type="GO" id="GO:0003677">
    <property type="term" value="F:DNA binding"/>
    <property type="evidence" value="ECO:0007669"/>
    <property type="project" value="InterPro"/>
</dbReference>
<reference evidence="2" key="4">
    <citation type="submission" date="2021-10" db="EMBL/GenBank/DDBJ databases">
        <title>Collection of gut derived symbiotic bacterial strains cultured from healthy donors.</title>
        <authorList>
            <person name="Lin H."/>
            <person name="Littmann E."/>
            <person name="Claire K."/>
            <person name="Pamer E."/>
        </authorList>
    </citation>
    <scope>NUCLEOTIDE SEQUENCE</scope>
    <source>
        <strain evidence="2">MSK.23.4</strain>
    </source>
</reference>
<dbReference type="InterPro" id="IPR010982">
    <property type="entry name" value="Lambda_DNA-bd_dom_sf"/>
</dbReference>
<protein>
    <submittedName>
        <fullName evidence="2">Helix-turn-helix transcriptional regulator</fullName>
    </submittedName>
    <submittedName>
        <fullName evidence="8">XRE family transcriptional regulator</fullName>
    </submittedName>
</protein>
<evidence type="ECO:0000313" key="7">
    <source>
        <dbReference type="EMBL" id="RGT41691.1"/>
    </source>
</evidence>
<reference evidence="3" key="5">
    <citation type="submission" date="2023-01" db="EMBL/GenBank/DDBJ databases">
        <title>Human gut microbiome strain richness.</title>
        <authorList>
            <person name="Chen-Liaw A."/>
        </authorList>
    </citation>
    <scope>NUCLEOTIDE SEQUENCE</scope>
    <source>
        <strain evidence="3">1001217st1_A9_1001217B_191108</strain>
    </source>
</reference>
<dbReference type="CDD" id="cd00093">
    <property type="entry name" value="HTH_XRE"/>
    <property type="match status" value="1"/>
</dbReference>
<dbReference type="InterPro" id="IPR053163">
    <property type="entry name" value="HTH-type_regulator_Rgg"/>
</dbReference>
<dbReference type="Proteomes" id="UP001296580">
    <property type="component" value="Unassembled WGS sequence"/>
</dbReference>
<dbReference type="EMBL" id="JAJBNC010000037">
    <property type="protein sequence ID" value="MCB5495334.1"/>
    <property type="molecule type" value="Genomic_DNA"/>
</dbReference>
<dbReference type="Proteomes" id="UP001297422">
    <property type="component" value="Unassembled WGS sequence"/>
</dbReference>
<dbReference type="Proteomes" id="UP001211731">
    <property type="component" value="Unassembled WGS sequence"/>
</dbReference>
<dbReference type="EMBL" id="JAAIRY010000038">
    <property type="protein sequence ID" value="NSI66433.1"/>
    <property type="molecule type" value="Genomic_DNA"/>
</dbReference>
<dbReference type="Proteomes" id="UP000283834">
    <property type="component" value="Unassembled WGS sequence"/>
</dbReference>
<feature type="domain" description="HTH cro/C1-type" evidence="1">
    <location>
        <begin position="10"/>
        <end position="63"/>
    </location>
</feature>
<dbReference type="PANTHER" id="PTHR37038">
    <property type="entry name" value="TRANSCRIPTIONAL REGULATOR-RELATED"/>
    <property type="match status" value="1"/>
</dbReference>
<evidence type="ECO:0000259" key="1">
    <source>
        <dbReference type="PROSITE" id="PS50943"/>
    </source>
</evidence>
<sequence length="303" mass="34601">MEKNTLGEIIHHLRKKAGLTQEALADGICSPVSISRIENGKQMPSGKVLEQLLARLGTSTYQLCNIYYENECQSSLRQTLDEISEQVSAGEFIQAKKTLQQLSTEKMDIANLQYTKMIHVAIRMHDGAADEQMEDELTNALHLTKPDIDFNDFRRELFSPTEANILVMLTAAKYMAGKNLEAIRIGEEILFALERSHSRLSDYKVLQINLAHNLSQILQDEGRYQEALLYAKKAENLSICGTEQFLLPEIEFSIAQILNNMKKRQESRMRMEALIPYMRLIGKKEMADLVQEYLEKNLTNDVN</sequence>
<dbReference type="Proteomes" id="UP000283992">
    <property type="component" value="Unassembled WGS sequence"/>
</dbReference>
<dbReference type="SMART" id="SM00530">
    <property type="entry name" value="HTH_XRE"/>
    <property type="match status" value="1"/>
</dbReference>
<dbReference type="EMBL" id="QRLN01000010">
    <property type="protein sequence ID" value="RHJ11617.1"/>
    <property type="molecule type" value="Genomic_DNA"/>
</dbReference>
<evidence type="ECO:0000313" key="6">
    <source>
        <dbReference type="EMBL" id="NSI66433.1"/>
    </source>
</evidence>
<dbReference type="RefSeq" id="WP_009245682.1">
    <property type="nucleotide sequence ID" value="NZ_AP031446.1"/>
</dbReference>
<comment type="caution">
    <text evidence="8">The sequence shown here is derived from an EMBL/GenBank/DDBJ whole genome shotgun (WGS) entry which is preliminary data.</text>
</comment>
<proteinExistence type="predicted"/>
<dbReference type="EMBL" id="QRIA01000003">
    <property type="protein sequence ID" value="RHG21497.1"/>
    <property type="molecule type" value="Genomic_DNA"/>
</dbReference>
<dbReference type="EMBL" id="JAQMLR010000025">
    <property type="protein sequence ID" value="MDB8740272.1"/>
    <property type="molecule type" value="Genomic_DNA"/>
</dbReference>
<dbReference type="Pfam" id="PF01381">
    <property type="entry name" value="HTH_3"/>
    <property type="match status" value="1"/>
</dbReference>
<dbReference type="AlphaFoldDB" id="A0A2N5NUH0"/>
<organism evidence="8 14">
    <name type="scientific">Mediterraneibacter gnavus</name>
    <name type="common">Ruminococcus gnavus</name>
    <dbReference type="NCBI Taxonomy" id="33038"/>
    <lineage>
        <taxon>Bacteria</taxon>
        <taxon>Bacillati</taxon>
        <taxon>Bacillota</taxon>
        <taxon>Clostridia</taxon>
        <taxon>Lachnospirales</taxon>
        <taxon>Lachnospiraceae</taxon>
        <taxon>Mediterraneibacter</taxon>
    </lineage>
</organism>
<dbReference type="Proteomes" id="UP001296643">
    <property type="component" value="Unassembled WGS sequence"/>
</dbReference>
<evidence type="ECO:0000313" key="8">
    <source>
        <dbReference type="EMBL" id="RHG21497.1"/>
    </source>
</evidence>
<evidence type="ECO:0000313" key="3">
    <source>
        <dbReference type="EMBL" id="MDB8740272.1"/>
    </source>
</evidence>
<reference evidence="11 12" key="1">
    <citation type="submission" date="2018-08" db="EMBL/GenBank/DDBJ databases">
        <title>A genome reference for cultivated species of the human gut microbiota.</title>
        <authorList>
            <person name="Zou Y."/>
            <person name="Xue W."/>
            <person name="Luo G."/>
        </authorList>
    </citation>
    <scope>NUCLEOTIDE SEQUENCE [LARGE SCALE GENOMIC DNA]</scope>
    <source>
        <strain evidence="7 11">AF19-16AC</strain>
        <strain evidence="10 13">AF33-12</strain>
        <strain evidence="9 12">AM12-54</strain>
        <strain evidence="8 14">AM22-7AC</strain>
    </source>
</reference>
<dbReference type="InterPro" id="IPR001387">
    <property type="entry name" value="Cro/C1-type_HTH"/>
</dbReference>
<reference evidence="4" key="2">
    <citation type="journal article" date="2020" name="Cell Host Microbe">
        <title>Functional and Genomic Variation between Human-Derived Isolates of Lachnospiraceae Reveals Inter- and Intra-Species Diversity.</title>
        <authorList>
            <person name="Sorbara M.T."/>
            <person name="Littmann E.R."/>
            <person name="Fontana E."/>
            <person name="Moody T.U."/>
            <person name="Kohout C.E."/>
            <person name="Gjonbalaj M."/>
            <person name="Eaton V."/>
            <person name="Seok R."/>
            <person name="Leiner I.M."/>
            <person name="Pamer E.G."/>
        </authorList>
    </citation>
    <scope>NUCLEOTIDE SEQUENCE</scope>
    <source>
        <strain evidence="6">MSK.11.9</strain>
        <strain evidence="5">MSK.15.32</strain>
        <strain evidence="4">MSK.22.53</strain>
    </source>
</reference>
<reference evidence="4" key="3">
    <citation type="submission" date="2020-02" db="EMBL/GenBank/DDBJ databases">
        <authorList>
            <person name="Littmann E."/>
            <person name="Sorbara M."/>
        </authorList>
    </citation>
    <scope>NUCLEOTIDE SEQUENCE</scope>
    <source>
        <strain evidence="6">MSK.11.9</strain>
        <strain evidence="5">MSK.15.32</strain>
        <strain evidence="4">MSK.22.53</strain>
    </source>
</reference>
<dbReference type="Proteomes" id="UP000285610">
    <property type="component" value="Unassembled WGS sequence"/>
</dbReference>
<evidence type="ECO:0000313" key="13">
    <source>
        <dbReference type="Proteomes" id="UP000285610"/>
    </source>
</evidence>
<dbReference type="Gene3D" id="1.25.40.10">
    <property type="entry name" value="Tetratricopeptide repeat domain"/>
    <property type="match status" value="1"/>
</dbReference>
<evidence type="ECO:0000313" key="10">
    <source>
        <dbReference type="EMBL" id="RHM72786.1"/>
    </source>
</evidence>
<evidence type="ECO:0000313" key="14">
    <source>
        <dbReference type="Proteomes" id="UP000285697"/>
    </source>
</evidence>
<evidence type="ECO:0000313" key="5">
    <source>
        <dbReference type="EMBL" id="NSI59701.1"/>
    </source>
</evidence>
<evidence type="ECO:0000313" key="4">
    <source>
        <dbReference type="EMBL" id="NSI19651.1"/>
    </source>
</evidence>
<evidence type="ECO:0000313" key="2">
    <source>
        <dbReference type="EMBL" id="MCB5495334.1"/>
    </source>
</evidence>
<dbReference type="SUPFAM" id="SSF48452">
    <property type="entry name" value="TPR-like"/>
    <property type="match status" value="1"/>
</dbReference>
<dbReference type="EMBL" id="JAAIRV010000040">
    <property type="protein sequence ID" value="NSI59701.1"/>
    <property type="molecule type" value="Genomic_DNA"/>
</dbReference>
<dbReference type="EMBL" id="QRQE01000035">
    <property type="protein sequence ID" value="RHM72786.1"/>
    <property type="molecule type" value="Genomic_DNA"/>
</dbReference>
<dbReference type="SUPFAM" id="SSF47413">
    <property type="entry name" value="lambda repressor-like DNA-binding domains"/>
    <property type="match status" value="1"/>
</dbReference>
<dbReference type="Proteomes" id="UP000285697">
    <property type="component" value="Unassembled WGS sequence"/>
</dbReference>
<evidence type="ECO:0000313" key="9">
    <source>
        <dbReference type="EMBL" id="RHJ11617.1"/>
    </source>
</evidence>
<evidence type="ECO:0000313" key="11">
    <source>
        <dbReference type="Proteomes" id="UP000283834"/>
    </source>
</evidence>
<dbReference type="PROSITE" id="PS50943">
    <property type="entry name" value="HTH_CROC1"/>
    <property type="match status" value="1"/>
</dbReference>
<dbReference type="InterPro" id="IPR011990">
    <property type="entry name" value="TPR-like_helical_dom_sf"/>
</dbReference>
<dbReference type="STRING" id="33038.GCA_900067245_01740"/>
<dbReference type="EMBL" id="JAAIRM010000015">
    <property type="protein sequence ID" value="NSI19651.1"/>
    <property type="molecule type" value="Genomic_DNA"/>
</dbReference>
<gene>
    <name evidence="9" type="ORF">DW142_08860</name>
    <name evidence="8" type="ORF">DW270_03970</name>
    <name evidence="7" type="ORF">DWX36_00175</name>
    <name evidence="10" type="ORF">DWZ50_13320</name>
    <name evidence="4" type="ORF">G4958_09860</name>
    <name evidence="6" type="ORF">G4981_14390</name>
    <name evidence="5" type="ORF">G4993_15070</name>
    <name evidence="2" type="ORF">LIQ10_16595</name>
    <name evidence="3" type="ORF">PNU63_16085</name>
</gene>
<dbReference type="Proteomes" id="UP001296581">
    <property type="component" value="Unassembled WGS sequence"/>
</dbReference>
<accession>A0A2N5NUH0</accession>
<name>A0A2N5NUH0_MEDGN</name>
<dbReference type="EMBL" id="QRWQ01000001">
    <property type="protein sequence ID" value="RGT41691.1"/>
    <property type="molecule type" value="Genomic_DNA"/>
</dbReference>
<evidence type="ECO:0000313" key="12">
    <source>
        <dbReference type="Proteomes" id="UP000283992"/>
    </source>
</evidence>